<evidence type="ECO:0000256" key="6">
    <source>
        <dbReference type="ARBA" id="ARBA00023235"/>
    </source>
</evidence>
<comment type="caution">
    <text evidence="12">Lacks conserved residue(s) required for the propagation of feature annotation.</text>
</comment>
<keyword evidence="4 12" id="KW-0347">Helicase</keyword>
<dbReference type="GO" id="GO:0000725">
    <property type="term" value="P:recombinational repair"/>
    <property type="evidence" value="ECO:0007669"/>
    <property type="project" value="TreeGrafter"/>
</dbReference>
<dbReference type="GO" id="GO:0016887">
    <property type="term" value="F:ATP hydrolysis activity"/>
    <property type="evidence" value="ECO:0007669"/>
    <property type="project" value="RHEA"/>
</dbReference>
<dbReference type="Gene3D" id="3.40.50.300">
    <property type="entry name" value="P-loop containing nucleotide triphosphate hydrolases"/>
    <property type="match status" value="2"/>
</dbReference>
<evidence type="ECO:0000256" key="12">
    <source>
        <dbReference type="PROSITE-ProRule" id="PRU00560"/>
    </source>
</evidence>
<evidence type="ECO:0000256" key="7">
    <source>
        <dbReference type="ARBA" id="ARBA00025289"/>
    </source>
</evidence>
<dbReference type="Pfam" id="PF00580">
    <property type="entry name" value="UvrD-helicase"/>
    <property type="match status" value="1"/>
</dbReference>
<keyword evidence="2 12" id="KW-0547">Nucleotide-binding</keyword>
<dbReference type="PROSITE" id="PS51217">
    <property type="entry name" value="UVRD_HELICASE_CTER"/>
    <property type="match status" value="1"/>
</dbReference>
<gene>
    <name evidence="15" type="ORF">JCM17846_16760</name>
</gene>
<keyword evidence="3 12" id="KW-0378">Hydrolase</keyword>
<evidence type="ECO:0000313" key="15">
    <source>
        <dbReference type="EMBL" id="GER03994.1"/>
    </source>
</evidence>
<dbReference type="FunFam" id="1.10.486.10:FF:000003">
    <property type="entry name" value="ATP-dependent DNA helicase"/>
    <property type="match status" value="1"/>
</dbReference>
<evidence type="ECO:0000256" key="3">
    <source>
        <dbReference type="ARBA" id="ARBA00022801"/>
    </source>
</evidence>
<evidence type="ECO:0000256" key="1">
    <source>
        <dbReference type="ARBA" id="ARBA00009922"/>
    </source>
</evidence>
<dbReference type="InterPro" id="IPR014016">
    <property type="entry name" value="UvrD-like_ATP-bd"/>
</dbReference>
<evidence type="ECO:0000259" key="13">
    <source>
        <dbReference type="PROSITE" id="PS51198"/>
    </source>
</evidence>
<dbReference type="PANTHER" id="PTHR11070">
    <property type="entry name" value="UVRD / RECB / PCRA DNA HELICASE FAMILY MEMBER"/>
    <property type="match status" value="1"/>
</dbReference>
<feature type="domain" description="UvrD-like helicase C-terminal" evidence="14">
    <location>
        <begin position="152"/>
        <end position="419"/>
    </location>
</feature>
<evidence type="ECO:0000256" key="11">
    <source>
        <dbReference type="ARBA" id="ARBA00048988"/>
    </source>
</evidence>
<dbReference type="EMBL" id="BKCN01000007">
    <property type="protein sequence ID" value="GER03994.1"/>
    <property type="molecule type" value="Genomic_DNA"/>
</dbReference>
<dbReference type="GO" id="GO:0003677">
    <property type="term" value="F:DNA binding"/>
    <property type="evidence" value="ECO:0007669"/>
    <property type="project" value="InterPro"/>
</dbReference>
<dbReference type="SUPFAM" id="SSF52540">
    <property type="entry name" value="P-loop containing nucleoside triphosphate hydrolases"/>
    <property type="match status" value="1"/>
</dbReference>
<dbReference type="GO" id="GO:0005524">
    <property type="term" value="F:ATP binding"/>
    <property type="evidence" value="ECO:0007669"/>
    <property type="project" value="UniProtKB-UniRule"/>
</dbReference>
<evidence type="ECO:0000256" key="8">
    <source>
        <dbReference type="ARBA" id="ARBA00034617"/>
    </source>
</evidence>
<keyword evidence="6" id="KW-0413">Isomerase</keyword>
<evidence type="ECO:0000256" key="4">
    <source>
        <dbReference type="ARBA" id="ARBA00022806"/>
    </source>
</evidence>
<dbReference type="Gene3D" id="1.10.486.10">
    <property type="entry name" value="PCRA, domain 4"/>
    <property type="match status" value="1"/>
</dbReference>
<accession>A0A5A7N8A9</accession>
<evidence type="ECO:0000256" key="2">
    <source>
        <dbReference type="ARBA" id="ARBA00022741"/>
    </source>
</evidence>
<evidence type="ECO:0000259" key="14">
    <source>
        <dbReference type="PROSITE" id="PS51217"/>
    </source>
</evidence>
<comment type="catalytic activity">
    <reaction evidence="8">
        <text>Couples ATP hydrolysis with the unwinding of duplex DNA by translocating in the 3'-5' direction.</text>
        <dbReference type="EC" id="5.6.2.4"/>
    </reaction>
</comment>
<comment type="function">
    <text evidence="7">Has both ATPase and helicase activities. Unwinds DNA duplexes with 3' to 5' polarity with respect to the bound strand and initiates unwinding most effectively when a single-stranded region is present. Involved in the post-incision events of nucleotide excision repair and methyl-directed mismatch repair.</text>
</comment>
<sequence>MAGLIDRWKNRALTPQTVPQAEGMSFAEGKGLSLYRQYQERLLQINACDFGDLILHMITLMQNHRDILASIQRRARFLLVDEYQDTNVAQYLWLRLLAQRPETEPRHICCVGDDDQSIYGWRGAEVGNILRFDQDFPGAKVIRLEQNYRSTGHILGAASSLIAANASRLGKSLWTEAGAGEKIDLRGLWDANEEARTVGDLVEDRQRQGDSLSEMAILVRAGFQTREFEERMITLGIPYRVIGGPRFYERAEIRDALAYLRLLVQPDDDLAFERIINLPKRGLGTAALQMINRLARAEGTSMSRAAAQLIGSEDLRPQARRALAHFLEDFKRWREQIDQLDHPSLTELILEDSGIVEMWQKDKSPDASGRLENLRELVGAMREFDSLNGFLEHISLVMDNQEASGLEKLTIMTLHAAKGLEFDTVFLPGWEEGVFPNQRSMDEGG</sequence>
<dbReference type="GO" id="GO:0043138">
    <property type="term" value="F:3'-5' DNA helicase activity"/>
    <property type="evidence" value="ECO:0007669"/>
    <property type="project" value="UniProtKB-EC"/>
</dbReference>
<keyword evidence="5 12" id="KW-0067">ATP-binding</keyword>
<evidence type="ECO:0000256" key="9">
    <source>
        <dbReference type="ARBA" id="ARBA00034808"/>
    </source>
</evidence>
<feature type="domain" description="UvrD-like helicase ATP-binding" evidence="13">
    <location>
        <begin position="1"/>
        <end position="151"/>
    </location>
</feature>
<comment type="similarity">
    <text evidence="1">Belongs to the helicase family. UvrD subfamily.</text>
</comment>
<dbReference type="GO" id="GO:0005829">
    <property type="term" value="C:cytosol"/>
    <property type="evidence" value="ECO:0007669"/>
    <property type="project" value="TreeGrafter"/>
</dbReference>
<comment type="catalytic activity">
    <reaction evidence="11">
        <text>ATP + H2O = ADP + phosphate + H(+)</text>
        <dbReference type="Rhea" id="RHEA:13065"/>
        <dbReference type="ChEBI" id="CHEBI:15377"/>
        <dbReference type="ChEBI" id="CHEBI:15378"/>
        <dbReference type="ChEBI" id="CHEBI:30616"/>
        <dbReference type="ChEBI" id="CHEBI:43474"/>
        <dbReference type="ChEBI" id="CHEBI:456216"/>
        <dbReference type="EC" id="5.6.2.4"/>
    </reaction>
</comment>
<proteinExistence type="inferred from homology"/>
<dbReference type="GO" id="GO:0033202">
    <property type="term" value="C:DNA helicase complex"/>
    <property type="evidence" value="ECO:0007669"/>
    <property type="project" value="TreeGrafter"/>
</dbReference>
<keyword evidence="16" id="KW-1185">Reference proteome</keyword>
<dbReference type="InterPro" id="IPR014017">
    <property type="entry name" value="DNA_helicase_UvrD-like_C"/>
</dbReference>
<reference evidence="15 16" key="1">
    <citation type="submission" date="2019-09" db="EMBL/GenBank/DDBJ databases">
        <title>NBRP : Genome information of microbial organism related human and environment.</title>
        <authorList>
            <person name="Hattori M."/>
            <person name="Oshima K."/>
            <person name="Inaba H."/>
            <person name="Suda W."/>
            <person name="Sakamoto M."/>
            <person name="Iino T."/>
            <person name="Kitahara M."/>
            <person name="Oshida Y."/>
            <person name="Iida T."/>
            <person name="Kudo T."/>
            <person name="Itoh T."/>
            <person name="Ohkuma M."/>
        </authorList>
    </citation>
    <scope>NUCLEOTIDE SEQUENCE [LARGE SCALE GENOMIC DNA]</scope>
    <source>
        <strain evidence="15 16">Q-1</strain>
    </source>
</reference>
<dbReference type="EC" id="5.6.2.4" evidence="9"/>
<name>A0A5A7N8A9_9PROT</name>
<evidence type="ECO:0000313" key="16">
    <source>
        <dbReference type="Proteomes" id="UP000324996"/>
    </source>
</evidence>
<comment type="caution">
    <text evidence="15">The sequence shown here is derived from an EMBL/GenBank/DDBJ whole genome shotgun (WGS) entry which is preliminary data.</text>
</comment>
<protein>
    <recommendedName>
        <fullName evidence="9">DNA 3'-5' helicase</fullName>
        <ecNumber evidence="9">5.6.2.4</ecNumber>
    </recommendedName>
    <alternativeName>
        <fullName evidence="10">DNA 3'-5' helicase II</fullName>
    </alternativeName>
</protein>
<dbReference type="PANTHER" id="PTHR11070:SF2">
    <property type="entry name" value="ATP-DEPENDENT DNA HELICASE SRS2"/>
    <property type="match status" value="1"/>
</dbReference>
<dbReference type="CDD" id="cd17932">
    <property type="entry name" value="DEXQc_UvrD"/>
    <property type="match status" value="1"/>
</dbReference>
<dbReference type="InterPro" id="IPR027417">
    <property type="entry name" value="P-loop_NTPase"/>
</dbReference>
<dbReference type="InterPro" id="IPR000212">
    <property type="entry name" value="DNA_helicase_UvrD/REP"/>
</dbReference>
<dbReference type="Pfam" id="PF13361">
    <property type="entry name" value="UvrD_C"/>
    <property type="match status" value="1"/>
</dbReference>
<dbReference type="FunFam" id="3.40.50.300:FF:001890">
    <property type="entry name" value="DNA helicase"/>
    <property type="match status" value="1"/>
</dbReference>
<organism evidence="15 16">
    <name type="scientific">Iodidimonas nitroreducens</name>
    <dbReference type="NCBI Taxonomy" id="1236968"/>
    <lineage>
        <taxon>Bacteria</taxon>
        <taxon>Pseudomonadati</taxon>
        <taxon>Pseudomonadota</taxon>
        <taxon>Alphaproteobacteria</taxon>
        <taxon>Iodidimonadales</taxon>
        <taxon>Iodidimonadaceae</taxon>
        <taxon>Iodidimonas</taxon>
    </lineage>
</organism>
<dbReference type="Proteomes" id="UP000324996">
    <property type="component" value="Unassembled WGS sequence"/>
</dbReference>
<evidence type="ECO:0000256" key="10">
    <source>
        <dbReference type="ARBA" id="ARBA00034923"/>
    </source>
</evidence>
<evidence type="ECO:0000256" key="5">
    <source>
        <dbReference type="ARBA" id="ARBA00022840"/>
    </source>
</evidence>
<dbReference type="AlphaFoldDB" id="A0A5A7N8A9"/>
<dbReference type="PROSITE" id="PS51198">
    <property type="entry name" value="UVRD_HELICASE_ATP_BIND"/>
    <property type="match status" value="1"/>
</dbReference>